<dbReference type="InterPro" id="IPR011235">
    <property type="entry name" value="MepB-like"/>
</dbReference>
<dbReference type="InterPro" id="IPR038231">
    <property type="entry name" value="MepB-like_sf"/>
</dbReference>
<evidence type="ECO:0000313" key="2">
    <source>
        <dbReference type="Proteomes" id="UP000601055"/>
    </source>
</evidence>
<keyword evidence="2" id="KW-1185">Reference proteome</keyword>
<accession>A0A923DX02</accession>
<gene>
    <name evidence="1" type="ORF">GM921_02550</name>
</gene>
<comment type="caution">
    <text evidence="1">The sequence shown here is derived from an EMBL/GenBank/DDBJ whole genome shotgun (WGS) entry which is preliminary data.</text>
</comment>
<reference evidence="1" key="1">
    <citation type="submission" date="2019-11" db="EMBL/GenBank/DDBJ databases">
        <title>Description of Pedobacter sp. LMG 31464T.</title>
        <authorList>
            <person name="Carlier A."/>
            <person name="Qi S."/>
            <person name="Vandamme P."/>
        </authorList>
    </citation>
    <scope>NUCLEOTIDE SEQUENCE</scope>
    <source>
        <strain evidence="1">LMG 31464</strain>
    </source>
</reference>
<proteinExistence type="predicted"/>
<organism evidence="1 2">
    <name type="scientific">Pedobacter planticolens</name>
    <dbReference type="NCBI Taxonomy" id="2679964"/>
    <lineage>
        <taxon>Bacteria</taxon>
        <taxon>Pseudomonadati</taxon>
        <taxon>Bacteroidota</taxon>
        <taxon>Sphingobacteriia</taxon>
        <taxon>Sphingobacteriales</taxon>
        <taxon>Sphingobacteriaceae</taxon>
        <taxon>Pedobacter</taxon>
    </lineage>
</organism>
<dbReference type="PIRSF" id="PIRSF032285">
    <property type="entry name" value="UCP032285"/>
    <property type="match status" value="1"/>
</dbReference>
<dbReference type="Gene3D" id="3.40.1350.140">
    <property type="entry name" value="MepB-like"/>
    <property type="match status" value="1"/>
</dbReference>
<sequence length="167" mass="19407">MNINNSLFLAKTLVYDKCGFDFSELKIEKESVEYDACRFKLNGKSIIHRTAKITPTKIGQFVTIWKRNINEQTEPFHIDDDFDLIIISTKNQDLFGQFIFPKSILLEKGVISDSKKQGKRGIRVYPPWDITTNKQAQKTQQWQLDYFIEISSQLIDINNVNKLISLS</sequence>
<evidence type="ECO:0000313" key="1">
    <source>
        <dbReference type="EMBL" id="MBB2144353.1"/>
    </source>
</evidence>
<protein>
    <submittedName>
        <fullName evidence="1">MepB family protein</fullName>
    </submittedName>
</protein>
<dbReference type="RefSeq" id="WP_182921042.1">
    <property type="nucleotide sequence ID" value="NZ_WNXD01000001.1"/>
</dbReference>
<dbReference type="AlphaFoldDB" id="A0A923DX02"/>
<dbReference type="Proteomes" id="UP000601055">
    <property type="component" value="Unassembled WGS sequence"/>
</dbReference>
<dbReference type="Pfam" id="PF08877">
    <property type="entry name" value="MepB-like"/>
    <property type="match status" value="1"/>
</dbReference>
<name>A0A923DX02_9SPHI</name>
<dbReference type="EMBL" id="WNXD01000001">
    <property type="protein sequence ID" value="MBB2144353.1"/>
    <property type="molecule type" value="Genomic_DNA"/>
</dbReference>